<dbReference type="InterPro" id="IPR051162">
    <property type="entry name" value="T4SS_component"/>
</dbReference>
<evidence type="ECO:0000313" key="3">
    <source>
        <dbReference type="Proteomes" id="UP001230220"/>
    </source>
</evidence>
<protein>
    <recommendedName>
        <fullName evidence="1">Helicase HerA central domain-containing protein</fullName>
    </recommendedName>
</protein>
<dbReference type="EMBL" id="JAUSUR010000001">
    <property type="protein sequence ID" value="MDQ0359987.1"/>
    <property type="molecule type" value="Genomic_DNA"/>
</dbReference>
<dbReference type="Proteomes" id="UP001230220">
    <property type="component" value="Unassembled WGS sequence"/>
</dbReference>
<dbReference type="Gene3D" id="3.40.50.300">
    <property type="entry name" value="P-loop containing nucleotide triphosphate hydrolases"/>
    <property type="match status" value="2"/>
</dbReference>
<dbReference type="PANTHER" id="PTHR30121:SF6">
    <property type="entry name" value="SLR6007 PROTEIN"/>
    <property type="match status" value="1"/>
</dbReference>
<dbReference type="Pfam" id="PF01935">
    <property type="entry name" value="DUF87"/>
    <property type="match status" value="1"/>
</dbReference>
<dbReference type="InterPro" id="IPR002789">
    <property type="entry name" value="HerA_central"/>
</dbReference>
<feature type="domain" description="Helicase HerA central" evidence="1">
    <location>
        <begin position="247"/>
        <end position="450"/>
    </location>
</feature>
<dbReference type="InterPro" id="IPR027417">
    <property type="entry name" value="P-loop_NTPase"/>
</dbReference>
<dbReference type="PANTHER" id="PTHR30121">
    <property type="entry name" value="UNCHARACTERIZED PROTEIN YJGR-RELATED"/>
    <property type="match status" value="1"/>
</dbReference>
<evidence type="ECO:0000313" key="2">
    <source>
        <dbReference type="EMBL" id="MDQ0359987.1"/>
    </source>
</evidence>
<accession>A0ABU0DZC4</accession>
<dbReference type="RefSeq" id="WP_307405550.1">
    <property type="nucleotide sequence ID" value="NZ_JAUSUR010000001.1"/>
</dbReference>
<name>A0ABU0DZC4_9FIRM</name>
<gene>
    <name evidence="2" type="ORF">J2S15_000718</name>
</gene>
<organism evidence="2 3">
    <name type="scientific">Breznakia pachnodae</name>
    <dbReference type="NCBI Taxonomy" id="265178"/>
    <lineage>
        <taxon>Bacteria</taxon>
        <taxon>Bacillati</taxon>
        <taxon>Bacillota</taxon>
        <taxon>Erysipelotrichia</taxon>
        <taxon>Erysipelotrichales</taxon>
        <taxon>Erysipelotrichaceae</taxon>
        <taxon>Breznakia</taxon>
    </lineage>
</organism>
<sequence>MLDKLKGKWNDRRVFSIDKNNYDFLKKICSHSSISWHELYYVNANKYFTCLEIFDYMENSSFGFLNSIISRNNTLVTADISSMSTLEYDKRIENSLEKQDNTKNTTNKRISFRRASKNTGQLLDFERQIDNTKDSVKTMTVRIYLFGKSKEEVQDELDRLVNKLVELKMQGYTQTNALDEDYKALGSFSDPVRKMVSSSTVADMMMRSEINKVDKNGMLIGYTSFGVVAPDIFSFENTSYCMVFMSITGGGKSALFKSIAEGLELRGNHVQFLFDRHGEYREYCKRIGIEYITIDEGNTLNPCQMYYVENTDGIIRDNDIQSKISSLTNGFIKHNSLDLKLDKTVIKQFKLLLNYFYKKYKGKKLDDVKKWIVYGDVLTELKKRIKEGHYRKVAEHDIYVIELGLMDMTDNYGYLYNQRTNLNIDLTKSVCFDISFLQNNDDELVLSSYVKMLLNYVSYGFYLNKKRNEEEMERRNIKIYELDHPLYTCNCAIDEFMDYATDRSFLEDCVSLQKYGRKAFSGLTFMIHATDDLKKGLDNNEDLLSQIFGLSVHKFIGEVDGKSLYSLQKLIPALNDDDIEIIKGLKKNPEDGTREFMGIFNNKEKVPFKSIVNKFQRDYFGGGA</sequence>
<evidence type="ECO:0000259" key="1">
    <source>
        <dbReference type="Pfam" id="PF01935"/>
    </source>
</evidence>
<reference evidence="2 3" key="1">
    <citation type="submission" date="2023-07" db="EMBL/GenBank/DDBJ databases">
        <title>Genomic Encyclopedia of Type Strains, Phase IV (KMG-IV): sequencing the most valuable type-strain genomes for metagenomic binning, comparative biology and taxonomic classification.</title>
        <authorList>
            <person name="Goeker M."/>
        </authorList>
    </citation>
    <scope>NUCLEOTIDE SEQUENCE [LARGE SCALE GENOMIC DNA]</scope>
    <source>
        <strain evidence="2 3">DSM 16784</strain>
    </source>
</reference>
<comment type="caution">
    <text evidence="2">The sequence shown here is derived from an EMBL/GenBank/DDBJ whole genome shotgun (WGS) entry which is preliminary data.</text>
</comment>
<proteinExistence type="predicted"/>
<dbReference type="SUPFAM" id="SSF52540">
    <property type="entry name" value="P-loop containing nucleoside triphosphate hydrolases"/>
    <property type="match status" value="1"/>
</dbReference>
<keyword evidence="3" id="KW-1185">Reference proteome</keyword>